<reference evidence="8 9" key="1">
    <citation type="submission" date="2016-04" db="EMBL/GenBank/DDBJ databases">
        <title>Draft genome sequence of freshwater magnetotactic bacteria Magnetospirillum marisnigri SP-1 and Magnetospirillum moscoviense BB-1.</title>
        <authorList>
            <person name="Koziaeva V."/>
            <person name="Dziuba M.V."/>
            <person name="Ivanov T.M."/>
            <person name="Kuznetsov B."/>
            <person name="Grouzdev D.S."/>
        </authorList>
    </citation>
    <scope>NUCLEOTIDE SEQUENCE [LARGE SCALE GENOMIC DNA]</scope>
    <source>
        <strain evidence="8 9">SP-1</strain>
    </source>
</reference>
<dbReference type="Pfam" id="PF00270">
    <property type="entry name" value="DEAD"/>
    <property type="match status" value="1"/>
</dbReference>
<dbReference type="GO" id="GO:0004386">
    <property type="term" value="F:helicase activity"/>
    <property type="evidence" value="ECO:0007669"/>
    <property type="project" value="UniProtKB-KW"/>
</dbReference>
<keyword evidence="4" id="KW-0067">ATP-binding</keyword>
<dbReference type="EMBL" id="LWQT01000010">
    <property type="protein sequence ID" value="OAN55936.1"/>
    <property type="molecule type" value="Genomic_DNA"/>
</dbReference>
<evidence type="ECO:0000256" key="4">
    <source>
        <dbReference type="ARBA" id="ARBA00022840"/>
    </source>
</evidence>
<feature type="region of interest" description="Disordered" evidence="5">
    <location>
        <begin position="815"/>
        <end position="834"/>
    </location>
</feature>
<proteinExistence type="predicted"/>
<evidence type="ECO:0000256" key="3">
    <source>
        <dbReference type="ARBA" id="ARBA00022806"/>
    </source>
</evidence>
<keyword evidence="1" id="KW-0547">Nucleotide-binding</keyword>
<dbReference type="RefSeq" id="WP_068489189.1">
    <property type="nucleotide sequence ID" value="NZ_LWQT01000010.1"/>
</dbReference>
<keyword evidence="2" id="KW-0378">Hydrolase</keyword>
<dbReference type="InterPro" id="IPR027417">
    <property type="entry name" value="P-loop_NTPase"/>
</dbReference>
<dbReference type="PANTHER" id="PTHR43519">
    <property type="entry name" value="ATP-DEPENDENT RNA HELICASE HRPB"/>
    <property type="match status" value="1"/>
</dbReference>
<comment type="caution">
    <text evidence="8">The sequence shown here is derived from an EMBL/GenBank/DDBJ whole genome shotgun (WGS) entry which is preliminary data.</text>
</comment>
<dbReference type="InterPro" id="IPR049614">
    <property type="entry name" value="HrpB_DEXH"/>
</dbReference>
<gene>
    <name evidence="8" type="ORF">A6A04_10245</name>
</gene>
<evidence type="ECO:0000259" key="7">
    <source>
        <dbReference type="PROSITE" id="PS51194"/>
    </source>
</evidence>
<dbReference type="GO" id="GO:0005524">
    <property type="term" value="F:ATP binding"/>
    <property type="evidence" value="ECO:0007669"/>
    <property type="project" value="UniProtKB-KW"/>
</dbReference>
<organism evidence="8 9">
    <name type="scientific">Paramagnetospirillum marisnigri</name>
    <dbReference type="NCBI Taxonomy" id="1285242"/>
    <lineage>
        <taxon>Bacteria</taxon>
        <taxon>Pseudomonadati</taxon>
        <taxon>Pseudomonadota</taxon>
        <taxon>Alphaproteobacteria</taxon>
        <taxon>Rhodospirillales</taxon>
        <taxon>Magnetospirillaceae</taxon>
        <taxon>Paramagnetospirillum</taxon>
    </lineage>
</organism>
<evidence type="ECO:0000313" key="9">
    <source>
        <dbReference type="Proteomes" id="UP000078428"/>
    </source>
</evidence>
<feature type="domain" description="Helicase ATP-binding" evidence="6">
    <location>
        <begin position="14"/>
        <end position="178"/>
    </location>
</feature>
<dbReference type="Pfam" id="PF04408">
    <property type="entry name" value="WHD_HA2"/>
    <property type="match status" value="1"/>
</dbReference>
<dbReference type="Pfam" id="PF08482">
    <property type="entry name" value="HrpB_C"/>
    <property type="match status" value="1"/>
</dbReference>
<dbReference type="PROSITE" id="PS51192">
    <property type="entry name" value="HELICASE_ATP_BIND_1"/>
    <property type="match status" value="1"/>
</dbReference>
<name>A0A178MXA2_9PROT</name>
<dbReference type="SMART" id="SM00487">
    <property type="entry name" value="DEXDc"/>
    <property type="match status" value="1"/>
</dbReference>
<dbReference type="InterPro" id="IPR011545">
    <property type="entry name" value="DEAD/DEAH_box_helicase_dom"/>
</dbReference>
<dbReference type="NCBIfam" id="TIGR01970">
    <property type="entry name" value="DEAH_box_HrpB"/>
    <property type="match status" value="1"/>
</dbReference>
<dbReference type="CDD" id="cd17990">
    <property type="entry name" value="DEXHc_HrpB"/>
    <property type="match status" value="1"/>
</dbReference>
<dbReference type="SUPFAM" id="SSF52540">
    <property type="entry name" value="P-loop containing nucleoside triphosphate hydrolases"/>
    <property type="match status" value="1"/>
</dbReference>
<evidence type="ECO:0000256" key="2">
    <source>
        <dbReference type="ARBA" id="ARBA00022801"/>
    </source>
</evidence>
<dbReference type="STRING" id="1285242.A6A04_10245"/>
<dbReference type="SMART" id="SM00847">
    <property type="entry name" value="HA2"/>
    <property type="match status" value="1"/>
</dbReference>
<dbReference type="CDD" id="cd18791">
    <property type="entry name" value="SF2_C_RHA"/>
    <property type="match status" value="1"/>
</dbReference>
<dbReference type="GO" id="GO:0003676">
    <property type="term" value="F:nucleic acid binding"/>
    <property type="evidence" value="ECO:0007669"/>
    <property type="project" value="InterPro"/>
</dbReference>
<dbReference type="GO" id="GO:0016787">
    <property type="term" value="F:hydrolase activity"/>
    <property type="evidence" value="ECO:0007669"/>
    <property type="project" value="UniProtKB-KW"/>
</dbReference>
<feature type="domain" description="Helicase C-terminal" evidence="7">
    <location>
        <begin position="196"/>
        <end position="370"/>
    </location>
</feature>
<dbReference type="Pfam" id="PF00271">
    <property type="entry name" value="Helicase_C"/>
    <property type="match status" value="1"/>
</dbReference>
<keyword evidence="9" id="KW-1185">Reference proteome</keyword>
<dbReference type="PROSITE" id="PS51194">
    <property type="entry name" value="HELICASE_CTER"/>
    <property type="match status" value="1"/>
</dbReference>
<dbReference type="AlphaFoldDB" id="A0A178MXA2"/>
<dbReference type="OrthoDB" id="9805617at2"/>
<dbReference type="Gene3D" id="3.40.50.300">
    <property type="entry name" value="P-loop containing nucleotide triphosphate hydrolases"/>
    <property type="match status" value="2"/>
</dbReference>
<dbReference type="InterPro" id="IPR013689">
    <property type="entry name" value="RNA_helicase_ATP-dep_HrpB_C"/>
</dbReference>
<evidence type="ECO:0000259" key="6">
    <source>
        <dbReference type="PROSITE" id="PS51192"/>
    </source>
</evidence>
<dbReference type="InterPro" id="IPR010225">
    <property type="entry name" value="HrpB"/>
</dbReference>
<dbReference type="PIRSF" id="PIRSF005496">
    <property type="entry name" value="ATP_hel_hrpB"/>
    <property type="match status" value="1"/>
</dbReference>
<sequence length="834" mass="90753">MNGLPIDPILPGIRDALAQAGQLVLQAPPGAGKTTRVPLALLDAPWLAGKRIVMLEPRRLAARAAATRMAATLGEAPGATVGWRIRFDSRVGPDTRIEVVTEGILVRMLQDDPSLDGVGLVIFDEFHERSLHADLGLALALESRQGLRDDLRLLVMSATLDGGPVAALMGGAPLLSSEGRAYPVATRFLSRPDPRRLADEVTAAVASALRDDEGDILVFLPGAGEIRRVEGLLAEHPAARDAVITPLYGDLTQEAQDRAIRPDSQGRRKVVLSTSIAETSLTIDGVRVVVDGGLMRLPRFDPGSGMTRLVTLAVSRAAADQRRGRAGRQGPGVCYRLWSEAEDRALQAWTAPEITEADLAPLALDLAQWGVDDPLSLAWLDPPPAPHLAQARQLLAELGALGKDGRITPHGRAMARLPMHPRLAHMALKAREMGEGGLACDLAALLEERDILRAGRGLRDSDIRLRVDALRGGDMGDPRHGLTVDRGALARARQSAKEWRRRLGVKGGDGRGADAGALLAFAYPDRIARRRPGGEPRYSLANGRGAAFADHEPLAAEEWLVAADLDGDRREARIFLAAPLTLAGIEERFAERIETETLCDWDGREEVVRARRRRRLGALVLEDKPLKEAEPSRLAAAMAEGVRAMGLGCLPWTPELEKLRQRVAFLRSQDPEAGWPDLSDQALLDGIEDWLEPHLAGITRRAHLARLDLGAALGGLVDWDSRRRLDELAPSHVEVPSGSRLPIDYSGETPVLAVRLQEMFGCADTPRVNRGRVAVLLHLLSPARRPVQVTRDLASFWANAYRQVKADLKGQYPKHWWPDDPMQAEPTARVKPRK</sequence>
<dbReference type="InterPro" id="IPR048333">
    <property type="entry name" value="HA2_WH"/>
</dbReference>
<dbReference type="Gene3D" id="1.20.120.1080">
    <property type="match status" value="1"/>
</dbReference>
<dbReference type="Proteomes" id="UP000078428">
    <property type="component" value="Unassembled WGS sequence"/>
</dbReference>
<dbReference type="FunFam" id="3.40.50.300:FF:002125">
    <property type="entry name" value="ATP-dependent helicase HrpB"/>
    <property type="match status" value="1"/>
</dbReference>
<evidence type="ECO:0000256" key="5">
    <source>
        <dbReference type="SAM" id="MobiDB-lite"/>
    </source>
</evidence>
<protein>
    <submittedName>
        <fullName evidence="8">ATP-dependent helicase HrpB</fullName>
    </submittedName>
</protein>
<dbReference type="InterPro" id="IPR001650">
    <property type="entry name" value="Helicase_C-like"/>
</dbReference>
<dbReference type="InterPro" id="IPR014001">
    <property type="entry name" value="Helicase_ATP-bd"/>
</dbReference>
<evidence type="ECO:0000256" key="1">
    <source>
        <dbReference type="ARBA" id="ARBA00022741"/>
    </source>
</evidence>
<dbReference type="InterPro" id="IPR007502">
    <property type="entry name" value="Helicase-assoc_dom"/>
</dbReference>
<dbReference type="Pfam" id="PF24473">
    <property type="entry name" value="CON_HrpB"/>
    <property type="match status" value="1"/>
</dbReference>
<accession>A0A178MXA2</accession>
<dbReference type="PANTHER" id="PTHR43519:SF1">
    <property type="entry name" value="ATP-DEPENDENT RNA HELICASE HRPB"/>
    <property type="match status" value="1"/>
</dbReference>
<evidence type="ECO:0000313" key="8">
    <source>
        <dbReference type="EMBL" id="OAN55936.1"/>
    </source>
</evidence>
<keyword evidence="3 8" id="KW-0347">Helicase</keyword>
<dbReference type="SMART" id="SM00490">
    <property type="entry name" value="HELICc"/>
    <property type="match status" value="1"/>
</dbReference>
<dbReference type="InterPro" id="IPR056329">
    <property type="entry name" value="CON_HrpB"/>
</dbReference>